<dbReference type="Proteomes" id="UP000694044">
    <property type="component" value="Unassembled WGS sequence"/>
</dbReference>
<reference evidence="1" key="1">
    <citation type="submission" date="2021-02" db="EMBL/GenBank/DDBJ databases">
        <authorList>
            <person name="Palmer J.M."/>
        </authorList>
    </citation>
    <scope>NUCLEOTIDE SEQUENCE</scope>
    <source>
        <strain evidence="1">SCRP734</strain>
    </source>
</reference>
<gene>
    <name evidence="1" type="ORF">PHYPSEUDO_010380</name>
</gene>
<name>A0A8T1W817_9STRA</name>
<organism evidence="1 2">
    <name type="scientific">Phytophthora pseudosyringae</name>
    <dbReference type="NCBI Taxonomy" id="221518"/>
    <lineage>
        <taxon>Eukaryota</taxon>
        <taxon>Sar</taxon>
        <taxon>Stramenopiles</taxon>
        <taxon>Oomycota</taxon>
        <taxon>Peronosporomycetes</taxon>
        <taxon>Peronosporales</taxon>
        <taxon>Peronosporaceae</taxon>
        <taxon>Phytophthora</taxon>
    </lineage>
</organism>
<sequence length="100" mass="10757">MLAVCGASMNSQTSIRPLVGSSKLIVSGIRKVTVDTIVCTIHPMYSSCSTHLLLRKRGGEPVFIGELPPRVKNPAICKPYQEVNVGVGMIFTTTPFNASH</sequence>
<dbReference type="EMBL" id="JAGDFM010000044">
    <property type="protein sequence ID" value="KAG7389495.1"/>
    <property type="molecule type" value="Genomic_DNA"/>
</dbReference>
<dbReference type="AlphaFoldDB" id="A0A8T1W817"/>
<comment type="caution">
    <text evidence="1">The sequence shown here is derived from an EMBL/GenBank/DDBJ whole genome shotgun (WGS) entry which is preliminary data.</text>
</comment>
<evidence type="ECO:0000313" key="1">
    <source>
        <dbReference type="EMBL" id="KAG7389495.1"/>
    </source>
</evidence>
<keyword evidence="2" id="KW-1185">Reference proteome</keyword>
<accession>A0A8T1W817</accession>
<protein>
    <submittedName>
        <fullName evidence="1">Uncharacterized protein</fullName>
    </submittedName>
</protein>
<proteinExistence type="predicted"/>
<evidence type="ECO:0000313" key="2">
    <source>
        <dbReference type="Proteomes" id="UP000694044"/>
    </source>
</evidence>